<comment type="subcellular location">
    <subcellularLocation>
        <location evidence="1">Membrane</location>
        <topology evidence="1">Multi-pass membrane protein</topology>
    </subcellularLocation>
</comment>
<dbReference type="Proteomes" id="UP000581206">
    <property type="component" value="Unassembled WGS sequence"/>
</dbReference>
<dbReference type="PANTHER" id="PTHR20855:SF3">
    <property type="entry name" value="LD03007P"/>
    <property type="match status" value="1"/>
</dbReference>
<dbReference type="Pfam" id="PF03006">
    <property type="entry name" value="HlyIII"/>
    <property type="match status" value="1"/>
</dbReference>
<dbReference type="PANTHER" id="PTHR20855">
    <property type="entry name" value="ADIPOR/PROGESTIN RECEPTOR-RELATED"/>
    <property type="match status" value="1"/>
</dbReference>
<feature type="transmembrane region" description="Helical" evidence="6">
    <location>
        <begin position="138"/>
        <end position="156"/>
    </location>
</feature>
<evidence type="ECO:0000256" key="1">
    <source>
        <dbReference type="ARBA" id="ARBA00004141"/>
    </source>
</evidence>
<keyword evidence="5" id="KW-0479">Metal-binding</keyword>
<feature type="transmembrane region" description="Helical" evidence="6">
    <location>
        <begin position="192"/>
        <end position="213"/>
    </location>
</feature>
<keyword evidence="8" id="KW-1185">Reference proteome</keyword>
<dbReference type="GO" id="GO:0046872">
    <property type="term" value="F:metal ion binding"/>
    <property type="evidence" value="ECO:0007669"/>
    <property type="project" value="UniProtKB-KW"/>
</dbReference>
<sequence length="250" mass="27038">MVQTARTYGAVSYARRVVDPHPTRRSAVKVAETADQLATAIKPKLRGWIHAGMFPLVTVASVVLVVLAPTTALTWACAVFGLAAMMLFGTSAVYHRGTWSPRTAAVLRRLDHTNIFLVIAGTYTPLAVALLPTATARTLLLIVWIGALGGVLARVFWLNAPRWVYVPVYIALGWVAVWFLPSFWRAPNGGPAVVWLVIAGGLAYTVGAVVYALKKPNPSPRWFGFHEIFHALTVVGIGCHFIAVAMAVLN</sequence>
<evidence type="ECO:0000256" key="4">
    <source>
        <dbReference type="ARBA" id="ARBA00023136"/>
    </source>
</evidence>
<feature type="transmembrane region" description="Helical" evidence="6">
    <location>
        <begin position="73"/>
        <end position="94"/>
    </location>
</feature>
<keyword evidence="5" id="KW-0862">Zinc</keyword>
<evidence type="ECO:0000313" key="7">
    <source>
        <dbReference type="EMBL" id="NKY21171.1"/>
    </source>
</evidence>
<proteinExistence type="predicted"/>
<evidence type="ECO:0000256" key="6">
    <source>
        <dbReference type="SAM" id="Phobius"/>
    </source>
</evidence>
<accession>A0A7X6KRZ5</accession>
<feature type="transmembrane region" description="Helical" evidence="6">
    <location>
        <begin position="163"/>
        <end position="180"/>
    </location>
</feature>
<keyword evidence="4 6" id="KW-0472">Membrane</keyword>
<gene>
    <name evidence="7" type="ORF">HGA03_00645</name>
</gene>
<feature type="transmembrane region" description="Helical" evidence="6">
    <location>
        <begin position="115"/>
        <end position="132"/>
    </location>
</feature>
<keyword evidence="2 6" id="KW-0812">Transmembrane</keyword>
<dbReference type="EMBL" id="JAAXOX010000001">
    <property type="protein sequence ID" value="NKY21171.1"/>
    <property type="molecule type" value="Genomic_DNA"/>
</dbReference>
<evidence type="ECO:0000256" key="3">
    <source>
        <dbReference type="ARBA" id="ARBA00022989"/>
    </source>
</evidence>
<dbReference type="GO" id="GO:0016020">
    <property type="term" value="C:membrane"/>
    <property type="evidence" value="ECO:0007669"/>
    <property type="project" value="UniProtKB-SubCell"/>
</dbReference>
<feature type="binding site" evidence="5">
    <location>
        <position position="230"/>
    </location>
    <ligand>
        <name>Zn(2+)</name>
        <dbReference type="ChEBI" id="CHEBI:29105"/>
    </ligand>
</feature>
<dbReference type="InterPro" id="IPR004254">
    <property type="entry name" value="AdipoR/HlyIII-related"/>
</dbReference>
<keyword evidence="3 6" id="KW-1133">Transmembrane helix</keyword>
<evidence type="ECO:0000313" key="8">
    <source>
        <dbReference type="Proteomes" id="UP000581206"/>
    </source>
</evidence>
<name>A0A7X6KRZ5_9CELL</name>
<feature type="binding site" evidence="5">
    <location>
        <position position="95"/>
    </location>
    <ligand>
        <name>Zn(2+)</name>
        <dbReference type="ChEBI" id="CHEBI:29105"/>
    </ligand>
</feature>
<evidence type="ECO:0000256" key="5">
    <source>
        <dbReference type="PIRSR" id="PIRSR604254-1"/>
    </source>
</evidence>
<feature type="transmembrane region" description="Helical" evidence="6">
    <location>
        <begin position="47"/>
        <end position="67"/>
    </location>
</feature>
<feature type="binding site" evidence="5">
    <location>
        <position position="226"/>
    </location>
    <ligand>
        <name>Zn(2+)</name>
        <dbReference type="ChEBI" id="CHEBI:29105"/>
    </ligand>
</feature>
<feature type="transmembrane region" description="Helical" evidence="6">
    <location>
        <begin position="225"/>
        <end position="249"/>
    </location>
</feature>
<comment type="caution">
    <text evidence="7">The sequence shown here is derived from an EMBL/GenBank/DDBJ whole genome shotgun (WGS) entry which is preliminary data.</text>
</comment>
<dbReference type="AlphaFoldDB" id="A0A7X6KRZ5"/>
<organism evidence="7 8">
    <name type="scientific">Cellulomonas denverensis</name>
    <dbReference type="NCBI Taxonomy" id="264297"/>
    <lineage>
        <taxon>Bacteria</taxon>
        <taxon>Bacillati</taxon>
        <taxon>Actinomycetota</taxon>
        <taxon>Actinomycetes</taxon>
        <taxon>Micrococcales</taxon>
        <taxon>Cellulomonadaceae</taxon>
        <taxon>Cellulomonas</taxon>
    </lineage>
</organism>
<protein>
    <submittedName>
        <fullName evidence="7">Hemolysin III family protein</fullName>
    </submittedName>
</protein>
<reference evidence="7 8" key="1">
    <citation type="submission" date="2020-04" db="EMBL/GenBank/DDBJ databases">
        <title>MicrobeNet Type strains.</title>
        <authorList>
            <person name="Nicholson A.C."/>
        </authorList>
    </citation>
    <scope>NUCLEOTIDE SEQUENCE [LARGE SCALE GENOMIC DNA]</scope>
    <source>
        <strain evidence="7 8">ATCC BAA-788</strain>
    </source>
</reference>
<evidence type="ECO:0000256" key="2">
    <source>
        <dbReference type="ARBA" id="ARBA00022692"/>
    </source>
</evidence>